<dbReference type="Pfam" id="PF07883">
    <property type="entry name" value="Cupin_2"/>
    <property type="match status" value="1"/>
</dbReference>
<dbReference type="RefSeq" id="WP_260746574.1">
    <property type="nucleotide sequence ID" value="NZ_CP092109.1"/>
</dbReference>
<dbReference type="InterPro" id="IPR013096">
    <property type="entry name" value="Cupin_2"/>
</dbReference>
<organism evidence="2 3">
    <name type="scientific">Geoalkalibacter halelectricus</name>
    <dbReference type="NCBI Taxonomy" id="2847045"/>
    <lineage>
        <taxon>Bacteria</taxon>
        <taxon>Pseudomonadati</taxon>
        <taxon>Thermodesulfobacteriota</taxon>
        <taxon>Desulfuromonadia</taxon>
        <taxon>Desulfuromonadales</taxon>
        <taxon>Geoalkalibacteraceae</taxon>
        <taxon>Geoalkalibacter</taxon>
    </lineage>
</organism>
<dbReference type="SUPFAM" id="SSF51182">
    <property type="entry name" value="RmlC-like cupins"/>
    <property type="match status" value="1"/>
</dbReference>
<dbReference type="InterPro" id="IPR011051">
    <property type="entry name" value="RmlC_Cupin_sf"/>
</dbReference>
<keyword evidence="3" id="KW-1185">Reference proteome</keyword>
<dbReference type="Gene3D" id="2.60.120.10">
    <property type="entry name" value="Jelly Rolls"/>
    <property type="match status" value="1"/>
</dbReference>
<protein>
    <submittedName>
        <fullName evidence="2">Cupin domain-containing protein</fullName>
    </submittedName>
</protein>
<dbReference type="Proteomes" id="UP001060414">
    <property type="component" value="Chromosome"/>
</dbReference>
<evidence type="ECO:0000313" key="2">
    <source>
        <dbReference type="EMBL" id="UWZ78226.1"/>
    </source>
</evidence>
<reference evidence="2" key="1">
    <citation type="journal article" date="2022" name="Environ. Microbiol.">
        <title>Geoalkalibacter halelectricus SAP #1 sp. nov. possessing extracellular electron transfer and mineral#reducing capabilities from a haloalkaline environment.</title>
        <authorList>
            <person name="Yadav S."/>
            <person name="Singh R."/>
            <person name="Sundharam S.S."/>
            <person name="Chaudhary S."/>
            <person name="Krishnamurthi S."/>
            <person name="Patil S.A."/>
        </authorList>
    </citation>
    <scope>NUCLEOTIDE SEQUENCE</scope>
    <source>
        <strain evidence="2">SAP-1</strain>
    </source>
</reference>
<dbReference type="InterPro" id="IPR014710">
    <property type="entry name" value="RmlC-like_jellyroll"/>
</dbReference>
<sequence length="107" mass="12533">MTKQNLFQDIPSDLPEEFLQTLAGSEKVRIERIVSRGHKSPEGFWYDQDQNEFVLLLQGEAELELLEPVERLRLIPGDWLIIPARRKHRVAATSTWQNSIWLAVFFE</sequence>
<evidence type="ECO:0000313" key="3">
    <source>
        <dbReference type="Proteomes" id="UP001060414"/>
    </source>
</evidence>
<evidence type="ECO:0000259" key="1">
    <source>
        <dbReference type="Pfam" id="PF07883"/>
    </source>
</evidence>
<feature type="domain" description="Cupin type-2" evidence="1">
    <location>
        <begin position="47"/>
        <end position="104"/>
    </location>
</feature>
<dbReference type="EMBL" id="CP092109">
    <property type="protein sequence ID" value="UWZ78226.1"/>
    <property type="molecule type" value="Genomic_DNA"/>
</dbReference>
<name>A0ABY5ZGJ8_9BACT</name>
<accession>A0ABY5ZGJ8</accession>
<proteinExistence type="predicted"/>
<dbReference type="CDD" id="cd06981">
    <property type="entry name" value="cupin_reut_a1446"/>
    <property type="match status" value="1"/>
</dbReference>
<gene>
    <name evidence="2" type="ORF">L9S41_11000</name>
</gene>